<dbReference type="Gene3D" id="3.50.50.60">
    <property type="entry name" value="FAD/NAD(P)-binding domain"/>
    <property type="match status" value="1"/>
</dbReference>
<dbReference type="InterPro" id="IPR036188">
    <property type="entry name" value="FAD/NAD-bd_sf"/>
</dbReference>
<feature type="domain" description="FAD-binding" evidence="1">
    <location>
        <begin position="6"/>
        <end position="335"/>
    </location>
</feature>
<dbReference type="PATRIC" id="fig|187330.3.peg.926"/>
<evidence type="ECO:0000313" key="2">
    <source>
        <dbReference type="EMBL" id="KPH62514.1"/>
    </source>
</evidence>
<evidence type="ECO:0000313" key="3">
    <source>
        <dbReference type="Proteomes" id="UP000037848"/>
    </source>
</evidence>
<reference evidence="2 3" key="1">
    <citation type="submission" date="2015-08" db="EMBL/GenBank/DDBJ databases">
        <title>Draft Genome Sequence of Pseudoalteromonas porphyrae UCD-SED14.</title>
        <authorList>
            <person name="Coil D.A."/>
            <person name="Jospin G."/>
            <person name="Lee R.D."/>
            <person name="Eisen J.A."/>
        </authorList>
    </citation>
    <scope>NUCLEOTIDE SEQUENCE [LARGE SCALE GENOMIC DNA]</scope>
    <source>
        <strain evidence="2 3">UCD-SED14</strain>
    </source>
</reference>
<dbReference type="SUPFAM" id="SSF51905">
    <property type="entry name" value="FAD/NAD(P)-binding domain"/>
    <property type="match status" value="1"/>
</dbReference>
<comment type="caution">
    <text evidence="2">The sequence shown here is derived from an EMBL/GenBank/DDBJ whole genome shotgun (WGS) entry which is preliminary data.</text>
</comment>
<dbReference type="AlphaFoldDB" id="A0A0N1MUZ3"/>
<gene>
    <name evidence="2" type="ORF">ADS77_12495</name>
</gene>
<evidence type="ECO:0000259" key="1">
    <source>
        <dbReference type="Pfam" id="PF01494"/>
    </source>
</evidence>
<organism evidence="2 3">
    <name type="scientific">Pseudoalteromonas porphyrae</name>
    <dbReference type="NCBI Taxonomy" id="187330"/>
    <lineage>
        <taxon>Bacteria</taxon>
        <taxon>Pseudomonadati</taxon>
        <taxon>Pseudomonadota</taxon>
        <taxon>Gammaproteobacteria</taxon>
        <taxon>Alteromonadales</taxon>
        <taxon>Pseudoalteromonadaceae</taxon>
        <taxon>Pseudoalteromonas</taxon>
    </lineage>
</organism>
<dbReference type="STRING" id="187330.AMS58_04490"/>
<dbReference type="Pfam" id="PF01494">
    <property type="entry name" value="FAD_binding_3"/>
    <property type="match status" value="1"/>
</dbReference>
<dbReference type="PANTHER" id="PTHR43747:SF1">
    <property type="entry name" value="SLR1998 PROTEIN"/>
    <property type="match status" value="1"/>
</dbReference>
<proteinExistence type="predicted"/>
<dbReference type="Proteomes" id="UP000037848">
    <property type="component" value="Unassembled WGS sequence"/>
</dbReference>
<name>A0A0N1MUZ3_9GAMM</name>
<dbReference type="InterPro" id="IPR050816">
    <property type="entry name" value="Flavin-dep_Halogenase_NPB"/>
</dbReference>
<accession>A0A0N1MUZ3</accession>
<dbReference type="EMBL" id="LHPH01000013">
    <property type="protein sequence ID" value="KPH62514.1"/>
    <property type="molecule type" value="Genomic_DNA"/>
</dbReference>
<keyword evidence="3" id="KW-1185">Reference proteome</keyword>
<dbReference type="OrthoDB" id="103324at2"/>
<dbReference type="InterPro" id="IPR002938">
    <property type="entry name" value="FAD-bd"/>
</dbReference>
<dbReference type="RefSeq" id="WP_054454700.1">
    <property type="nucleotide sequence ID" value="NZ_LHPH01000013.1"/>
</dbReference>
<dbReference type="GO" id="GO:0071949">
    <property type="term" value="F:FAD binding"/>
    <property type="evidence" value="ECO:0007669"/>
    <property type="project" value="InterPro"/>
</dbReference>
<sequence>MTSTDFDVTIIGAGPSGTVAACLLMQHGLSVCLIERDEFPRFSIGESLLPQSMDYLRQANMLDALLDNADKLGFQFKNGAAFYRSGHHTNFNFEEKFSEGPGTTYQVKRAEFDNLLAEEAIKQGATIRFGQNVTNFTADDSGTCLDVVDLKTQQQSKITARFTLDGSGFGRVLPRLLDLEEPSELSPRKAIFTHFKDNIDCPKFDRNKILITVHPEIPDIWYWLIPFGDSTVSVGVVGETAQIEKPDQSLEQTLLNFIHEDDNLSTLLADAEIIAQVRTIGGYSANVKHLHGDKFALLGNAGEFLDPVFSSGVTIALRSAVQASELVVKQLQGEDVDWQNEYEVPLREGITVFKYFVNSWYDTSLQSVIFFADGQPDVKAMICSILAGYAWDKTNPFVKNTARGLRILEQICEPDNAAQDTAVI</sequence>
<protein>
    <submittedName>
        <fullName evidence="2">FAD-dependent oxidoreductase</fullName>
    </submittedName>
</protein>
<dbReference type="PANTHER" id="PTHR43747">
    <property type="entry name" value="FAD-BINDING PROTEIN"/>
    <property type="match status" value="1"/>
</dbReference>